<dbReference type="InterPro" id="IPR036390">
    <property type="entry name" value="WH_DNA-bd_sf"/>
</dbReference>
<dbReference type="SUPFAM" id="SSF46785">
    <property type="entry name" value="Winged helix' DNA-binding domain"/>
    <property type="match status" value="1"/>
</dbReference>
<feature type="domain" description="HTH lysR-type" evidence="5">
    <location>
        <begin position="6"/>
        <end position="63"/>
    </location>
</feature>
<dbReference type="Gene3D" id="3.40.190.290">
    <property type="match status" value="1"/>
</dbReference>
<comment type="caution">
    <text evidence="6">The sequence shown here is derived from an EMBL/GenBank/DDBJ whole genome shotgun (WGS) entry which is preliminary data.</text>
</comment>
<evidence type="ECO:0000256" key="4">
    <source>
        <dbReference type="ARBA" id="ARBA00023163"/>
    </source>
</evidence>
<keyword evidence="3" id="KW-0238">DNA-binding</keyword>
<dbReference type="EMBL" id="JAPDOG010000026">
    <property type="protein sequence ID" value="MCW3783843.1"/>
    <property type="molecule type" value="Genomic_DNA"/>
</dbReference>
<organism evidence="6 7">
    <name type="scientific">Defluviimonas salinarum</name>
    <dbReference type="NCBI Taxonomy" id="2992147"/>
    <lineage>
        <taxon>Bacteria</taxon>
        <taxon>Pseudomonadati</taxon>
        <taxon>Pseudomonadota</taxon>
        <taxon>Alphaproteobacteria</taxon>
        <taxon>Rhodobacterales</taxon>
        <taxon>Paracoccaceae</taxon>
        <taxon>Albidovulum</taxon>
    </lineage>
</organism>
<keyword evidence="7" id="KW-1185">Reference proteome</keyword>
<dbReference type="InterPro" id="IPR005119">
    <property type="entry name" value="LysR_subst-bd"/>
</dbReference>
<accession>A0ABT3J824</accession>
<sequence>MRVSDYTLRNLRTFCAVVEHGGYGGAQEIIGAGQTVISTHMRDLETALGFSLCQRGRAGFALTEKGEEVYREAKRMLVSVDDCEANLGALRKILTGHLRVGIVDSEADNPDLPVHEAIHRFFSREHQVRLSLDVGTPELLGKGLRTGDTHVAIGPFPSRQPNISYTPVYVEEHVLYCGRGHPLFSADPDELTLAAIAAYPMTLRPYLQRSELAALPDPVATAMVSNMEAQVVLIRSGSFLGFLPVHFARKWVERGEMRALSLPGLGWRSQFYIACRMQPDLPMVARQFVDDLIHCLS</sequence>
<keyword evidence="2" id="KW-0805">Transcription regulation</keyword>
<dbReference type="InterPro" id="IPR036388">
    <property type="entry name" value="WH-like_DNA-bd_sf"/>
</dbReference>
<evidence type="ECO:0000256" key="3">
    <source>
        <dbReference type="ARBA" id="ARBA00023125"/>
    </source>
</evidence>
<dbReference type="PANTHER" id="PTHR30126:SF98">
    <property type="entry name" value="HTH-TYPE TRANSCRIPTIONAL ACTIVATOR BAUR"/>
    <property type="match status" value="1"/>
</dbReference>
<dbReference type="SUPFAM" id="SSF53850">
    <property type="entry name" value="Periplasmic binding protein-like II"/>
    <property type="match status" value="1"/>
</dbReference>
<dbReference type="PROSITE" id="PS50931">
    <property type="entry name" value="HTH_LYSR"/>
    <property type="match status" value="1"/>
</dbReference>
<evidence type="ECO:0000256" key="1">
    <source>
        <dbReference type="ARBA" id="ARBA00009437"/>
    </source>
</evidence>
<proteinExistence type="inferred from homology"/>
<protein>
    <submittedName>
        <fullName evidence="6">LysR family transcriptional regulator</fullName>
    </submittedName>
</protein>
<evidence type="ECO:0000259" key="5">
    <source>
        <dbReference type="PROSITE" id="PS50931"/>
    </source>
</evidence>
<dbReference type="RefSeq" id="WP_264773221.1">
    <property type="nucleotide sequence ID" value="NZ_JAPDOG010000026.1"/>
</dbReference>
<gene>
    <name evidence="6" type="ORF">OM960_20095</name>
</gene>
<dbReference type="InterPro" id="IPR000847">
    <property type="entry name" value="LysR_HTH_N"/>
</dbReference>
<reference evidence="6 7" key="1">
    <citation type="submission" date="2022-10" db="EMBL/GenBank/DDBJ databases">
        <title>Defluviimonas sp. CAU 1641 isolated from mud.</title>
        <authorList>
            <person name="Kim W."/>
        </authorList>
    </citation>
    <scope>NUCLEOTIDE SEQUENCE [LARGE SCALE GENOMIC DNA]</scope>
    <source>
        <strain evidence="6 7">CAU 1641</strain>
    </source>
</reference>
<dbReference type="CDD" id="cd05466">
    <property type="entry name" value="PBP2_LTTR_substrate"/>
    <property type="match status" value="1"/>
</dbReference>
<name>A0ABT3J824_9RHOB</name>
<dbReference type="PANTHER" id="PTHR30126">
    <property type="entry name" value="HTH-TYPE TRANSCRIPTIONAL REGULATOR"/>
    <property type="match status" value="1"/>
</dbReference>
<keyword evidence="4" id="KW-0804">Transcription</keyword>
<evidence type="ECO:0000313" key="7">
    <source>
        <dbReference type="Proteomes" id="UP001207582"/>
    </source>
</evidence>
<evidence type="ECO:0000256" key="2">
    <source>
        <dbReference type="ARBA" id="ARBA00023015"/>
    </source>
</evidence>
<evidence type="ECO:0000313" key="6">
    <source>
        <dbReference type="EMBL" id="MCW3783843.1"/>
    </source>
</evidence>
<dbReference type="Pfam" id="PF03466">
    <property type="entry name" value="LysR_substrate"/>
    <property type="match status" value="1"/>
</dbReference>
<dbReference type="Proteomes" id="UP001207582">
    <property type="component" value="Unassembled WGS sequence"/>
</dbReference>
<dbReference type="Pfam" id="PF00126">
    <property type="entry name" value="HTH_1"/>
    <property type="match status" value="1"/>
</dbReference>
<comment type="similarity">
    <text evidence="1">Belongs to the LysR transcriptional regulatory family.</text>
</comment>
<dbReference type="Gene3D" id="1.10.10.10">
    <property type="entry name" value="Winged helix-like DNA-binding domain superfamily/Winged helix DNA-binding domain"/>
    <property type="match status" value="1"/>
</dbReference>